<sequence>VLPCIIISKRQKEHPMFAASLHQLRRASKLFVPMASKASQSGFKFDASIAIPKQNFEYFLVLDFEATCQEGPKIFPQEIIEFPVLKVNAQTLATEATFHKYVQPRVHKELTSFCTKLTGIIQEMVDNQPHLEEVLQDFHNWMQQEGLLDQSTASAFVTCGDWDLNVMLPSQCAHFGIPLPLYMTRWINIKRVFSDVMGRYPRQDLMEMLRLLNLAHQGRHHSGIDDVRNIANILGELVIRGAAPSITGEFRPRPGQFKEQAGSS</sequence>
<gene>
    <name evidence="5" type="ORF">BOX15_Mlig012248g3</name>
</gene>
<comment type="caution">
    <text evidence="5">The sequence shown here is derived from an EMBL/GenBank/DDBJ whole genome shotgun (WGS) entry which is preliminary data.</text>
</comment>
<organism evidence="5 6">
    <name type="scientific">Macrostomum lignano</name>
    <dbReference type="NCBI Taxonomy" id="282301"/>
    <lineage>
        <taxon>Eukaryota</taxon>
        <taxon>Metazoa</taxon>
        <taxon>Spiralia</taxon>
        <taxon>Lophotrochozoa</taxon>
        <taxon>Platyhelminthes</taxon>
        <taxon>Rhabditophora</taxon>
        <taxon>Macrostomorpha</taxon>
        <taxon>Macrostomida</taxon>
        <taxon>Macrostomidae</taxon>
        <taxon>Macrostomum</taxon>
    </lineage>
</organism>
<dbReference type="SUPFAM" id="SSF53098">
    <property type="entry name" value="Ribonuclease H-like"/>
    <property type="match status" value="1"/>
</dbReference>
<dbReference type="PANTHER" id="PTHR23044:SF61">
    <property type="entry name" value="3'-5' EXORIBONUCLEASE 1-RELATED"/>
    <property type="match status" value="1"/>
</dbReference>
<dbReference type="InterPro" id="IPR036397">
    <property type="entry name" value="RNaseH_sf"/>
</dbReference>
<evidence type="ECO:0000256" key="3">
    <source>
        <dbReference type="ARBA" id="ARBA00022839"/>
    </source>
</evidence>
<dbReference type="Gene3D" id="3.30.420.10">
    <property type="entry name" value="Ribonuclease H-like superfamily/Ribonuclease H"/>
    <property type="match status" value="1"/>
</dbReference>
<keyword evidence="1" id="KW-0540">Nuclease</keyword>
<dbReference type="PANTHER" id="PTHR23044">
    <property type="entry name" value="3'-5' EXONUCLEASE ERI1-RELATED"/>
    <property type="match status" value="1"/>
</dbReference>
<dbReference type="OrthoDB" id="448399at2759"/>
<evidence type="ECO:0000313" key="6">
    <source>
        <dbReference type="Proteomes" id="UP000215902"/>
    </source>
</evidence>
<dbReference type="InterPro" id="IPR013520">
    <property type="entry name" value="Ribonucl_H"/>
</dbReference>
<dbReference type="GO" id="GO:0000175">
    <property type="term" value="F:3'-5'-RNA exonuclease activity"/>
    <property type="evidence" value="ECO:0007669"/>
    <property type="project" value="InterPro"/>
</dbReference>
<accession>A0A267FZW2</accession>
<proteinExistence type="predicted"/>
<dbReference type="SMART" id="SM00479">
    <property type="entry name" value="EXOIII"/>
    <property type="match status" value="1"/>
</dbReference>
<name>A0A267FZW2_9PLAT</name>
<feature type="non-terminal residue" evidence="5">
    <location>
        <position position="1"/>
    </location>
</feature>
<reference evidence="5 6" key="1">
    <citation type="submission" date="2017-06" db="EMBL/GenBank/DDBJ databases">
        <title>A platform for efficient transgenesis in Macrostomum lignano, a flatworm model organism for stem cell research.</title>
        <authorList>
            <person name="Berezikov E."/>
        </authorList>
    </citation>
    <scope>NUCLEOTIDE SEQUENCE [LARGE SCALE GENOMIC DNA]</scope>
    <source>
        <strain evidence="5">DV1</strain>
        <tissue evidence="5">Whole organism</tissue>
    </source>
</reference>
<dbReference type="InterPro" id="IPR047201">
    <property type="entry name" value="ERI-1_3'hExo-like"/>
</dbReference>
<dbReference type="Pfam" id="PF00929">
    <property type="entry name" value="RNase_T"/>
    <property type="match status" value="1"/>
</dbReference>
<dbReference type="InterPro" id="IPR012337">
    <property type="entry name" value="RNaseH-like_sf"/>
</dbReference>
<dbReference type="CDD" id="cd06133">
    <property type="entry name" value="ERI-1_3'hExo_like"/>
    <property type="match status" value="1"/>
</dbReference>
<evidence type="ECO:0000256" key="2">
    <source>
        <dbReference type="ARBA" id="ARBA00022801"/>
    </source>
</evidence>
<dbReference type="AlphaFoldDB" id="A0A267FZW2"/>
<evidence type="ECO:0000256" key="1">
    <source>
        <dbReference type="ARBA" id="ARBA00022722"/>
    </source>
</evidence>
<protein>
    <recommendedName>
        <fullName evidence="4">Exonuclease domain-containing protein</fullName>
    </recommendedName>
</protein>
<dbReference type="EMBL" id="NIVC01000674">
    <property type="protein sequence ID" value="PAA78627.1"/>
    <property type="molecule type" value="Genomic_DNA"/>
</dbReference>
<dbReference type="STRING" id="282301.A0A267FZW2"/>
<evidence type="ECO:0000259" key="4">
    <source>
        <dbReference type="SMART" id="SM00479"/>
    </source>
</evidence>
<evidence type="ECO:0000313" key="5">
    <source>
        <dbReference type="EMBL" id="PAA78627.1"/>
    </source>
</evidence>
<keyword evidence="6" id="KW-1185">Reference proteome</keyword>
<dbReference type="GO" id="GO:0003676">
    <property type="term" value="F:nucleic acid binding"/>
    <property type="evidence" value="ECO:0007669"/>
    <property type="project" value="InterPro"/>
</dbReference>
<dbReference type="InterPro" id="IPR051274">
    <property type="entry name" value="3-5_Exoribonuclease"/>
</dbReference>
<feature type="domain" description="Exonuclease" evidence="4">
    <location>
        <begin position="58"/>
        <end position="243"/>
    </location>
</feature>
<keyword evidence="2" id="KW-0378">Hydrolase</keyword>
<keyword evidence="3" id="KW-0269">Exonuclease</keyword>
<dbReference type="Proteomes" id="UP000215902">
    <property type="component" value="Unassembled WGS sequence"/>
</dbReference>